<dbReference type="EMBL" id="JAGKQQ010000001">
    <property type="protein sequence ID" value="MBP3954330.1"/>
    <property type="molecule type" value="Genomic_DNA"/>
</dbReference>
<dbReference type="InterPro" id="IPR006439">
    <property type="entry name" value="HAD-SF_hydro_IA"/>
</dbReference>
<dbReference type="SFLD" id="SFLDS00003">
    <property type="entry name" value="Haloacid_Dehalogenase"/>
    <property type="match status" value="1"/>
</dbReference>
<dbReference type="SFLD" id="SFLDG01129">
    <property type="entry name" value="C1.5:_HAD__Beta-PGM__Phosphata"/>
    <property type="match status" value="1"/>
</dbReference>
<dbReference type="SUPFAM" id="SSF56784">
    <property type="entry name" value="HAD-like"/>
    <property type="match status" value="1"/>
</dbReference>
<evidence type="ECO:0000313" key="2">
    <source>
        <dbReference type="Proteomes" id="UP000676565"/>
    </source>
</evidence>
<dbReference type="Gene3D" id="3.40.50.1000">
    <property type="entry name" value="HAD superfamily/HAD-like"/>
    <property type="match status" value="1"/>
</dbReference>
<dbReference type="RefSeq" id="WP_210652466.1">
    <property type="nucleotide sequence ID" value="NZ_JAGKQQ010000001.1"/>
</dbReference>
<dbReference type="Proteomes" id="UP000676565">
    <property type="component" value="Unassembled WGS sequence"/>
</dbReference>
<dbReference type="Gene3D" id="1.10.150.720">
    <property type="entry name" value="Haloacid dehalogenase-like hydrolase"/>
    <property type="match status" value="1"/>
</dbReference>
<organism evidence="1 2">
    <name type="scientific">Gemmata palustris</name>
    <dbReference type="NCBI Taxonomy" id="2822762"/>
    <lineage>
        <taxon>Bacteria</taxon>
        <taxon>Pseudomonadati</taxon>
        <taxon>Planctomycetota</taxon>
        <taxon>Planctomycetia</taxon>
        <taxon>Gemmatales</taxon>
        <taxon>Gemmataceae</taxon>
        <taxon>Gemmata</taxon>
    </lineage>
</organism>
<reference evidence="1 2" key="1">
    <citation type="submission" date="2021-04" db="EMBL/GenBank/DDBJ databases">
        <authorList>
            <person name="Ivanova A."/>
        </authorList>
    </citation>
    <scope>NUCLEOTIDE SEQUENCE [LARGE SCALE GENOMIC DNA]</scope>
    <source>
        <strain evidence="1 2">G18</strain>
    </source>
</reference>
<dbReference type="GO" id="GO:0016787">
    <property type="term" value="F:hydrolase activity"/>
    <property type="evidence" value="ECO:0007669"/>
    <property type="project" value="UniProtKB-KW"/>
</dbReference>
<dbReference type="InterPro" id="IPR023214">
    <property type="entry name" value="HAD_sf"/>
</dbReference>
<evidence type="ECO:0000313" key="1">
    <source>
        <dbReference type="EMBL" id="MBP3954330.1"/>
    </source>
</evidence>
<keyword evidence="2" id="KW-1185">Reference proteome</keyword>
<keyword evidence="1" id="KW-0378">Hydrolase</keyword>
<dbReference type="PRINTS" id="PR00413">
    <property type="entry name" value="HADHALOGNASE"/>
</dbReference>
<dbReference type="Pfam" id="PF00702">
    <property type="entry name" value="Hydrolase"/>
    <property type="match status" value="1"/>
</dbReference>
<gene>
    <name evidence="1" type="ORF">J8F10_03340</name>
</gene>
<accession>A0ABS5BKY4</accession>
<comment type="caution">
    <text evidence="1">The sequence shown here is derived from an EMBL/GenBank/DDBJ whole genome shotgun (WGS) entry which is preliminary data.</text>
</comment>
<dbReference type="InterPro" id="IPR044924">
    <property type="entry name" value="HAD-SF_hydro_IA_REG-2-like_cap"/>
</dbReference>
<sequence length="230" mass="25080">MPIIPVHARAIFFDAVGTLLFPEPSAPAVYADTARRYGLQLAPGEVRSRFVAAYRVEEAADVATSWATSEARERERWHRIVTQTLTGVSDPEACYRDLFDHFALPAAWRVAPDAAEVLTALQSRGLMLGMGSNYDARLWPVLGGFPELAARLDHVVISAAVGVRKPGGGFFREVTRVANCALNEVLFVGDDLENDYTGATAAGMHAVLLDPRADHAHIPHRITDLGELLH</sequence>
<protein>
    <submittedName>
        <fullName evidence="1">HAD family hydrolase</fullName>
    </submittedName>
</protein>
<proteinExistence type="predicted"/>
<dbReference type="PANTHER" id="PTHR46649">
    <property type="match status" value="1"/>
</dbReference>
<dbReference type="PANTHER" id="PTHR46649:SF4">
    <property type="entry name" value="HALOACID DEHALOGENASE-LIKE HYDROLASE (HAD) SUPERFAMILY PROTEIN"/>
    <property type="match status" value="1"/>
</dbReference>
<dbReference type="InterPro" id="IPR036412">
    <property type="entry name" value="HAD-like_sf"/>
</dbReference>
<name>A0ABS5BKY4_9BACT</name>